<reference evidence="1 2" key="2">
    <citation type="journal article" date="2022" name="Mol. Ecol. Resour.">
        <title>The genomes of chicory, endive, great burdock and yacon provide insights into Asteraceae paleo-polyploidization history and plant inulin production.</title>
        <authorList>
            <person name="Fan W."/>
            <person name="Wang S."/>
            <person name="Wang H."/>
            <person name="Wang A."/>
            <person name="Jiang F."/>
            <person name="Liu H."/>
            <person name="Zhao H."/>
            <person name="Xu D."/>
            <person name="Zhang Y."/>
        </authorList>
    </citation>
    <scope>NUCLEOTIDE SEQUENCE [LARGE SCALE GENOMIC DNA]</scope>
    <source>
        <strain evidence="2">cv. Yunnan</strain>
        <tissue evidence="1">Leaves</tissue>
    </source>
</reference>
<reference evidence="2" key="1">
    <citation type="journal article" date="2022" name="Mol. Ecol. Resour.">
        <title>The genomes of chicory, endive, great burdock and yacon provide insights into Asteraceae palaeo-polyploidization history and plant inulin production.</title>
        <authorList>
            <person name="Fan W."/>
            <person name="Wang S."/>
            <person name="Wang H."/>
            <person name="Wang A."/>
            <person name="Jiang F."/>
            <person name="Liu H."/>
            <person name="Zhao H."/>
            <person name="Xu D."/>
            <person name="Zhang Y."/>
        </authorList>
    </citation>
    <scope>NUCLEOTIDE SEQUENCE [LARGE SCALE GENOMIC DNA]</scope>
    <source>
        <strain evidence="2">cv. Yunnan</strain>
    </source>
</reference>
<protein>
    <submittedName>
        <fullName evidence="1">Uncharacterized protein</fullName>
    </submittedName>
</protein>
<keyword evidence="2" id="KW-1185">Reference proteome</keyword>
<evidence type="ECO:0000313" key="1">
    <source>
        <dbReference type="EMBL" id="KAI3821661.1"/>
    </source>
</evidence>
<proteinExistence type="predicted"/>
<dbReference type="Proteomes" id="UP001056120">
    <property type="component" value="Linkage Group LG03"/>
</dbReference>
<gene>
    <name evidence="1" type="ORF">L1987_09230</name>
</gene>
<comment type="caution">
    <text evidence="1">The sequence shown here is derived from an EMBL/GenBank/DDBJ whole genome shotgun (WGS) entry which is preliminary data.</text>
</comment>
<evidence type="ECO:0000313" key="2">
    <source>
        <dbReference type="Proteomes" id="UP001056120"/>
    </source>
</evidence>
<sequence>MLPHVMRMSYPPSRRRPLPPSGSLPHGLPPVVAHSYAELPRVSLNKSLAKRLHFQQSLSWHLPEVALRDCFDYSPFSRSSSHGHNCLNLLYGPDDLITLTIISPTGLLASHILGNLLFFLIEVVILLASHLDHHPAMSFQTQAHCLPKRVLLLPLSDDLQELVRSYTGLHKIPLP</sequence>
<organism evidence="1 2">
    <name type="scientific">Smallanthus sonchifolius</name>
    <dbReference type="NCBI Taxonomy" id="185202"/>
    <lineage>
        <taxon>Eukaryota</taxon>
        <taxon>Viridiplantae</taxon>
        <taxon>Streptophyta</taxon>
        <taxon>Embryophyta</taxon>
        <taxon>Tracheophyta</taxon>
        <taxon>Spermatophyta</taxon>
        <taxon>Magnoliopsida</taxon>
        <taxon>eudicotyledons</taxon>
        <taxon>Gunneridae</taxon>
        <taxon>Pentapetalae</taxon>
        <taxon>asterids</taxon>
        <taxon>campanulids</taxon>
        <taxon>Asterales</taxon>
        <taxon>Asteraceae</taxon>
        <taxon>Asteroideae</taxon>
        <taxon>Heliantheae alliance</taxon>
        <taxon>Millerieae</taxon>
        <taxon>Smallanthus</taxon>
    </lineage>
</organism>
<accession>A0ACB9JNF2</accession>
<dbReference type="EMBL" id="CM042020">
    <property type="protein sequence ID" value="KAI3821661.1"/>
    <property type="molecule type" value="Genomic_DNA"/>
</dbReference>
<name>A0ACB9JNF2_9ASTR</name>